<protein>
    <submittedName>
        <fullName evidence="2">Uncharacterized protein</fullName>
    </submittedName>
</protein>
<dbReference type="AlphaFoldDB" id="A0A3M7T676"/>
<dbReference type="EMBL" id="REGN01000221">
    <property type="protein sequence ID" value="RNA43485.1"/>
    <property type="molecule type" value="Genomic_DNA"/>
</dbReference>
<evidence type="ECO:0000313" key="2">
    <source>
        <dbReference type="EMBL" id="RNA43485.1"/>
    </source>
</evidence>
<keyword evidence="1" id="KW-0472">Membrane</keyword>
<evidence type="ECO:0000256" key="1">
    <source>
        <dbReference type="SAM" id="Phobius"/>
    </source>
</evidence>
<organism evidence="2 3">
    <name type="scientific">Brachionus plicatilis</name>
    <name type="common">Marine rotifer</name>
    <name type="synonym">Brachionus muelleri</name>
    <dbReference type="NCBI Taxonomy" id="10195"/>
    <lineage>
        <taxon>Eukaryota</taxon>
        <taxon>Metazoa</taxon>
        <taxon>Spiralia</taxon>
        <taxon>Gnathifera</taxon>
        <taxon>Rotifera</taxon>
        <taxon>Eurotatoria</taxon>
        <taxon>Monogononta</taxon>
        <taxon>Pseudotrocha</taxon>
        <taxon>Ploima</taxon>
        <taxon>Brachionidae</taxon>
        <taxon>Brachionus</taxon>
    </lineage>
</organism>
<accession>A0A3M7T676</accession>
<name>A0A3M7T676_BRAPC</name>
<feature type="transmembrane region" description="Helical" evidence="1">
    <location>
        <begin position="33"/>
        <end position="50"/>
    </location>
</feature>
<proteinExistence type="predicted"/>
<comment type="caution">
    <text evidence="2">The sequence shown here is derived from an EMBL/GenBank/DDBJ whole genome shotgun (WGS) entry which is preliminary data.</text>
</comment>
<gene>
    <name evidence="2" type="ORF">BpHYR1_047403</name>
</gene>
<keyword evidence="3" id="KW-1185">Reference proteome</keyword>
<keyword evidence="1" id="KW-1133">Transmembrane helix</keyword>
<dbReference type="Proteomes" id="UP000276133">
    <property type="component" value="Unassembled WGS sequence"/>
</dbReference>
<sequence>MMMMSILEWLFKWPQPVWAWVDLWVILSLNNDLSFLAIMNIIFVSLLRLFELRHKNVVKILLFKSKLVQKVCLFGIYLKKLLASQLRNDERASRANCEQLYEQKK</sequence>
<reference evidence="2 3" key="1">
    <citation type="journal article" date="2018" name="Sci. Rep.">
        <title>Genomic signatures of local adaptation to the degree of environmental predictability in rotifers.</title>
        <authorList>
            <person name="Franch-Gras L."/>
            <person name="Hahn C."/>
            <person name="Garcia-Roger E.M."/>
            <person name="Carmona M.J."/>
            <person name="Serra M."/>
            <person name="Gomez A."/>
        </authorList>
    </citation>
    <scope>NUCLEOTIDE SEQUENCE [LARGE SCALE GENOMIC DNA]</scope>
    <source>
        <strain evidence="2">HYR1</strain>
    </source>
</reference>
<keyword evidence="1" id="KW-0812">Transmembrane</keyword>
<evidence type="ECO:0000313" key="3">
    <source>
        <dbReference type="Proteomes" id="UP000276133"/>
    </source>
</evidence>